<name>A0AAU8GDG1_9CAUD</name>
<evidence type="ECO:0000256" key="1">
    <source>
        <dbReference type="SAM" id="MobiDB-lite"/>
    </source>
</evidence>
<feature type="region of interest" description="Disordered" evidence="1">
    <location>
        <begin position="1"/>
        <end position="24"/>
    </location>
</feature>
<proteinExistence type="predicted"/>
<dbReference type="EMBL" id="PP856714">
    <property type="protein sequence ID" value="XCH39694.1"/>
    <property type="molecule type" value="Genomic_DNA"/>
</dbReference>
<protein>
    <submittedName>
        <fullName evidence="2">Uncharacterized protein</fullName>
    </submittedName>
</protein>
<reference evidence="2" key="1">
    <citation type="submission" date="2024-05" db="EMBL/GenBank/DDBJ databases">
        <authorList>
            <person name="Mugo M.M."/>
            <person name="Musyoki A.M."/>
            <person name="Makumi A.M."/>
            <person name="Mutai I."/>
            <person name="Drechsel O."/>
            <person name="Kering K.K."/>
            <person name="Muturi P."/>
            <person name="Mbae C.K."/>
            <person name="Kariuki S.M."/>
        </authorList>
    </citation>
    <scope>NUCLEOTIDE SEQUENCE</scope>
</reference>
<organism evidence="2">
    <name type="scientific">Salmonella phage vB_STmST19_KE12</name>
    <dbReference type="NCBI Taxonomy" id="3161166"/>
    <lineage>
        <taxon>Viruses</taxon>
        <taxon>Duplodnaviria</taxon>
        <taxon>Heunggongvirae</taxon>
        <taxon>Uroviricota</taxon>
        <taxon>Caudoviricetes</taxon>
    </lineage>
</organism>
<accession>A0AAU8GDG1</accession>
<sequence length="35" mass="4224">MDMQLDNAYIQGMNMPKHRKTESQDLRHQLLYGME</sequence>
<evidence type="ECO:0000313" key="2">
    <source>
        <dbReference type="EMBL" id="XCH39694.1"/>
    </source>
</evidence>
<gene>
    <name evidence="2" type="ORF">AXSAUNVX_CDS0014</name>
</gene>